<dbReference type="GO" id="GO:0003774">
    <property type="term" value="F:cytoskeletal motor activity"/>
    <property type="evidence" value="ECO:0007669"/>
    <property type="project" value="InterPro"/>
</dbReference>
<evidence type="ECO:0000313" key="8">
    <source>
        <dbReference type="Proteomes" id="UP000501914"/>
    </source>
</evidence>
<reference evidence="7 8" key="1">
    <citation type="submission" date="2020-02" db="EMBL/GenBank/DDBJ databases">
        <title>Genome sequencing, annotation and comparative genomic analysis of Bacillus tequilensis EA-CB0015, an effective biological control agent against Pseudocercospora fijiensis in banana plants.</title>
        <authorList>
            <person name="Cuellar-Gaviria T.Z."/>
            <person name="Ju K.-S."/>
            <person name="Villegas-Escobar V."/>
        </authorList>
    </citation>
    <scope>NUCLEOTIDE SEQUENCE [LARGE SCALE GENOMIC DNA]</scope>
    <source>
        <strain evidence="7 8">EA-CB0015</strain>
    </source>
</reference>
<gene>
    <name evidence="4 7" type="primary">fliE</name>
    <name evidence="7" type="ORF">G4P54_08455</name>
</gene>
<comment type="similarity">
    <text evidence="2 4">Belongs to the FliE family.</text>
</comment>
<name>A0A6H0WH10_9BACI</name>
<dbReference type="PANTHER" id="PTHR34653">
    <property type="match status" value="1"/>
</dbReference>
<feature type="compositionally biased region" description="Polar residues" evidence="6">
    <location>
        <begin position="28"/>
        <end position="37"/>
    </location>
</feature>
<keyword evidence="8" id="KW-1185">Reference proteome</keyword>
<evidence type="ECO:0000256" key="3">
    <source>
        <dbReference type="ARBA" id="ARBA00023143"/>
    </source>
</evidence>
<dbReference type="KEGG" id="bteq:G4P54_08455"/>
<dbReference type="AlphaFoldDB" id="A0A6H0WH10"/>
<dbReference type="Pfam" id="PF02049">
    <property type="entry name" value="FliE"/>
    <property type="match status" value="1"/>
</dbReference>
<keyword evidence="7" id="KW-0969">Cilium</keyword>
<evidence type="ECO:0000256" key="1">
    <source>
        <dbReference type="ARBA" id="ARBA00004117"/>
    </source>
</evidence>
<dbReference type="EMBL" id="CP048852">
    <property type="protein sequence ID" value="QIW79831.1"/>
    <property type="molecule type" value="Genomic_DNA"/>
</dbReference>
<protein>
    <recommendedName>
        <fullName evidence="4 5">Flagellar hook-basal body complex protein FliE</fullName>
    </recommendedName>
</protein>
<keyword evidence="7" id="KW-0282">Flagellum</keyword>
<dbReference type="InterPro" id="IPR001624">
    <property type="entry name" value="FliE"/>
</dbReference>
<keyword evidence="3 4" id="KW-0975">Bacterial flagellum</keyword>
<dbReference type="GO" id="GO:0009425">
    <property type="term" value="C:bacterial-type flagellum basal body"/>
    <property type="evidence" value="ECO:0007669"/>
    <property type="project" value="UniProtKB-SubCell"/>
</dbReference>
<dbReference type="RefSeq" id="WP_024716057.1">
    <property type="nucleotide sequence ID" value="NZ_CP048852.1"/>
</dbReference>
<dbReference type="GO" id="GO:0071973">
    <property type="term" value="P:bacterial-type flagellum-dependent cell motility"/>
    <property type="evidence" value="ECO:0007669"/>
    <property type="project" value="InterPro"/>
</dbReference>
<evidence type="ECO:0000313" key="7">
    <source>
        <dbReference type="EMBL" id="QIW79831.1"/>
    </source>
</evidence>
<dbReference type="Proteomes" id="UP000501914">
    <property type="component" value="Chromosome"/>
</dbReference>
<feature type="compositionally biased region" description="Low complexity" evidence="6">
    <location>
        <begin position="9"/>
        <end position="27"/>
    </location>
</feature>
<evidence type="ECO:0000256" key="6">
    <source>
        <dbReference type="SAM" id="MobiDB-lite"/>
    </source>
</evidence>
<comment type="subcellular location">
    <subcellularLocation>
        <location evidence="1 4">Bacterial flagellum basal body</location>
    </subcellularLocation>
</comment>
<dbReference type="NCBIfam" id="TIGR00205">
    <property type="entry name" value="fliE"/>
    <property type="match status" value="1"/>
</dbReference>
<sequence>MVNAISPFQVQNTQNTQNATNQVNNSQKTDSSNQTSFSELLKNSISSLNESQVASDNMTNALAAGKDVNLDEVMIAAQKANISLTAATEFRNKAVEAYQEIMRMQM</sequence>
<evidence type="ECO:0000256" key="5">
    <source>
        <dbReference type="NCBIfam" id="TIGR00205"/>
    </source>
</evidence>
<accession>A0A6H0WH10</accession>
<organism evidence="7 8">
    <name type="scientific">Bacillus tequilensis</name>
    <dbReference type="NCBI Taxonomy" id="227866"/>
    <lineage>
        <taxon>Bacteria</taxon>
        <taxon>Bacillati</taxon>
        <taxon>Bacillota</taxon>
        <taxon>Bacilli</taxon>
        <taxon>Bacillales</taxon>
        <taxon>Bacillaceae</taxon>
        <taxon>Bacillus</taxon>
    </lineage>
</organism>
<feature type="region of interest" description="Disordered" evidence="6">
    <location>
        <begin position="1"/>
        <end position="37"/>
    </location>
</feature>
<proteinExistence type="inferred from homology"/>
<dbReference type="GO" id="GO:0005198">
    <property type="term" value="F:structural molecule activity"/>
    <property type="evidence" value="ECO:0007669"/>
    <property type="project" value="UniProtKB-UniRule"/>
</dbReference>
<evidence type="ECO:0000256" key="2">
    <source>
        <dbReference type="ARBA" id="ARBA00009272"/>
    </source>
</evidence>
<keyword evidence="7" id="KW-0966">Cell projection</keyword>
<evidence type="ECO:0000256" key="4">
    <source>
        <dbReference type="HAMAP-Rule" id="MF_00724"/>
    </source>
</evidence>
<dbReference type="PANTHER" id="PTHR34653:SF1">
    <property type="entry name" value="FLAGELLAR HOOK-BASAL BODY COMPLEX PROTEIN FLIE"/>
    <property type="match status" value="1"/>
</dbReference>
<dbReference type="HAMAP" id="MF_00724">
    <property type="entry name" value="FliE"/>
    <property type="match status" value="1"/>
</dbReference>
<dbReference type="PRINTS" id="PR01006">
    <property type="entry name" value="FLGHOOKFLIE"/>
</dbReference>